<accession>A0A1G6MRQ5</accession>
<sequence length="185" mass="20585">MRIITGKARGLHLNVPKNYDVRPTADRVKESLFNIIGAKIVGSAVLDLFAGSGNLGLESWSRGARFVQFVDNSRTSLKLTDSNIVKCRAEADCKVLKCDAEAAVELLYKQGQRFELIFVDPPYNKGWIQKILAKLVKCPLLADNGWLIAEHSMHDDIVGAVPEGYEIFRSQQYGETVLSFLRKSA</sequence>
<dbReference type="InterPro" id="IPR029063">
    <property type="entry name" value="SAM-dependent_MTases_sf"/>
</dbReference>
<dbReference type="GO" id="GO:0003676">
    <property type="term" value="F:nucleic acid binding"/>
    <property type="evidence" value="ECO:0007669"/>
    <property type="project" value="InterPro"/>
</dbReference>
<evidence type="ECO:0000313" key="4">
    <source>
        <dbReference type="Proteomes" id="UP000198943"/>
    </source>
</evidence>
<dbReference type="EMBL" id="FMYW01000010">
    <property type="protein sequence ID" value="SDC58243.1"/>
    <property type="molecule type" value="Genomic_DNA"/>
</dbReference>
<dbReference type="Pfam" id="PF03602">
    <property type="entry name" value="Cons_hypoth95"/>
    <property type="match status" value="1"/>
</dbReference>
<dbReference type="PROSITE" id="PS00092">
    <property type="entry name" value="N6_MTASE"/>
    <property type="match status" value="1"/>
</dbReference>
<keyword evidence="4" id="KW-1185">Reference proteome</keyword>
<dbReference type="GO" id="GO:0031167">
    <property type="term" value="P:rRNA methylation"/>
    <property type="evidence" value="ECO:0007669"/>
    <property type="project" value="InterPro"/>
</dbReference>
<protein>
    <submittedName>
        <fullName evidence="3">16S rRNA (Guanine(966)-N(2))-methyltransferase RsmD</fullName>
    </submittedName>
</protein>
<evidence type="ECO:0000256" key="2">
    <source>
        <dbReference type="ARBA" id="ARBA00022679"/>
    </source>
</evidence>
<dbReference type="PANTHER" id="PTHR43542:SF1">
    <property type="entry name" value="METHYLTRANSFERASE"/>
    <property type="match status" value="1"/>
</dbReference>
<dbReference type="NCBIfam" id="TIGR00095">
    <property type="entry name" value="16S rRNA (guanine(966)-N(2))-methyltransferase RsmD"/>
    <property type="match status" value="1"/>
</dbReference>
<name>A0A1G6MRQ5_9FIRM</name>
<dbReference type="InterPro" id="IPR002052">
    <property type="entry name" value="DNA_methylase_N6_adenine_CS"/>
</dbReference>
<dbReference type="Gene3D" id="3.40.50.150">
    <property type="entry name" value="Vaccinia Virus protein VP39"/>
    <property type="match status" value="1"/>
</dbReference>
<gene>
    <name evidence="3" type="ORF">SAMN04487864_110106</name>
</gene>
<dbReference type="Proteomes" id="UP000198943">
    <property type="component" value="Unassembled WGS sequence"/>
</dbReference>
<reference evidence="4" key="1">
    <citation type="submission" date="2016-10" db="EMBL/GenBank/DDBJ databases">
        <authorList>
            <person name="Varghese N."/>
            <person name="Submissions S."/>
        </authorList>
    </citation>
    <scope>NUCLEOTIDE SEQUENCE [LARGE SCALE GENOMIC DNA]</scope>
    <source>
        <strain evidence="4">DSM 11005</strain>
    </source>
</reference>
<evidence type="ECO:0000256" key="1">
    <source>
        <dbReference type="ARBA" id="ARBA00022603"/>
    </source>
</evidence>
<dbReference type="RefSeq" id="WP_093730692.1">
    <property type="nucleotide sequence ID" value="NZ_FMYW01000010.1"/>
</dbReference>
<dbReference type="InterPro" id="IPR004398">
    <property type="entry name" value="RNA_MeTrfase_RsmD"/>
</dbReference>
<dbReference type="AlphaFoldDB" id="A0A1G6MRQ5"/>
<keyword evidence="2 3" id="KW-0808">Transferase</keyword>
<dbReference type="OrthoDB" id="9803017at2"/>
<dbReference type="PANTHER" id="PTHR43542">
    <property type="entry name" value="METHYLTRANSFERASE"/>
    <property type="match status" value="1"/>
</dbReference>
<organism evidence="3 4">
    <name type="scientific">Succiniclasticum ruminis</name>
    <dbReference type="NCBI Taxonomy" id="40841"/>
    <lineage>
        <taxon>Bacteria</taxon>
        <taxon>Bacillati</taxon>
        <taxon>Bacillota</taxon>
        <taxon>Negativicutes</taxon>
        <taxon>Acidaminococcales</taxon>
        <taxon>Acidaminococcaceae</taxon>
        <taxon>Succiniclasticum</taxon>
    </lineage>
</organism>
<keyword evidence="1 3" id="KW-0489">Methyltransferase</keyword>
<proteinExistence type="predicted"/>
<dbReference type="PIRSF" id="PIRSF004553">
    <property type="entry name" value="CHP00095"/>
    <property type="match status" value="1"/>
</dbReference>
<dbReference type="GO" id="GO:0008168">
    <property type="term" value="F:methyltransferase activity"/>
    <property type="evidence" value="ECO:0007669"/>
    <property type="project" value="UniProtKB-KW"/>
</dbReference>
<evidence type="ECO:0000313" key="3">
    <source>
        <dbReference type="EMBL" id="SDC58243.1"/>
    </source>
</evidence>
<dbReference type="SUPFAM" id="SSF53335">
    <property type="entry name" value="S-adenosyl-L-methionine-dependent methyltransferases"/>
    <property type="match status" value="1"/>
</dbReference>
<dbReference type="CDD" id="cd02440">
    <property type="entry name" value="AdoMet_MTases"/>
    <property type="match status" value="1"/>
</dbReference>